<reference evidence="6 7" key="1">
    <citation type="submission" date="2021-06" db="EMBL/GenBank/DDBJ databases">
        <title>Chromosome-level genome assembly of the red-tail catfish (Hemibagrus wyckioides).</title>
        <authorList>
            <person name="Shao F."/>
        </authorList>
    </citation>
    <scope>NUCLEOTIDE SEQUENCE [LARGE SCALE GENOMIC DNA]</scope>
    <source>
        <strain evidence="6">EC202008001</strain>
        <tissue evidence="6">Blood</tissue>
    </source>
</reference>
<dbReference type="InterPro" id="IPR056243">
    <property type="entry name" value="TASOR_ab_dom"/>
</dbReference>
<feature type="region of interest" description="Disordered" evidence="2">
    <location>
        <begin position="646"/>
        <end position="680"/>
    </location>
</feature>
<evidence type="ECO:0000259" key="4">
    <source>
        <dbReference type="Pfam" id="PF23314"/>
    </source>
</evidence>
<evidence type="ECO:0008006" key="8">
    <source>
        <dbReference type="Google" id="ProtNLM"/>
    </source>
</evidence>
<evidence type="ECO:0000313" key="7">
    <source>
        <dbReference type="Proteomes" id="UP000824219"/>
    </source>
</evidence>
<dbReference type="PANTHER" id="PTHR16207">
    <property type="entry name" value="SET DOMAIN-CONTAINING PROTEIN"/>
    <property type="match status" value="1"/>
</dbReference>
<feature type="compositionally biased region" description="Basic and acidic residues" evidence="2">
    <location>
        <begin position="757"/>
        <end position="770"/>
    </location>
</feature>
<dbReference type="GO" id="GO:0003682">
    <property type="term" value="F:chromatin binding"/>
    <property type="evidence" value="ECO:0007669"/>
    <property type="project" value="TreeGrafter"/>
</dbReference>
<feature type="region of interest" description="Disordered" evidence="2">
    <location>
        <begin position="1483"/>
        <end position="1525"/>
    </location>
</feature>
<dbReference type="OrthoDB" id="5960959at2759"/>
<dbReference type="GO" id="GO:0045814">
    <property type="term" value="P:negative regulation of gene expression, epigenetic"/>
    <property type="evidence" value="ECO:0007669"/>
    <property type="project" value="InterPro"/>
</dbReference>
<dbReference type="Proteomes" id="UP000824219">
    <property type="component" value="Linkage Group LG21"/>
</dbReference>
<feature type="compositionally biased region" description="Polar residues" evidence="2">
    <location>
        <begin position="1483"/>
        <end position="1507"/>
    </location>
</feature>
<comment type="similarity">
    <text evidence="1">Belongs to the TASOR family.</text>
</comment>
<feature type="domain" description="TASOR pseudo-PARP" evidence="3">
    <location>
        <begin position="144"/>
        <end position="285"/>
    </location>
</feature>
<accession>A0A9D3NAM6</accession>
<dbReference type="Pfam" id="PF24630">
    <property type="entry name" value="PIN_TASOR"/>
    <property type="match status" value="1"/>
</dbReference>
<dbReference type="CDD" id="cd22569">
    <property type="entry name" value="TASOR_PBD"/>
    <property type="match status" value="1"/>
</dbReference>
<feature type="region of interest" description="Disordered" evidence="2">
    <location>
        <begin position="1"/>
        <end position="70"/>
    </location>
</feature>
<dbReference type="Pfam" id="PF12509">
    <property type="entry name" value="DUF3715"/>
    <property type="match status" value="1"/>
</dbReference>
<feature type="region of interest" description="Disordered" evidence="2">
    <location>
        <begin position="1542"/>
        <end position="1565"/>
    </location>
</feature>
<proteinExistence type="inferred from homology"/>
<dbReference type="EMBL" id="JAHKSW010000021">
    <property type="protein sequence ID" value="KAG7318954.1"/>
    <property type="molecule type" value="Genomic_DNA"/>
</dbReference>
<feature type="compositionally biased region" description="Basic and acidic residues" evidence="2">
    <location>
        <begin position="855"/>
        <end position="866"/>
    </location>
</feature>
<evidence type="ECO:0000256" key="2">
    <source>
        <dbReference type="SAM" id="MobiDB-lite"/>
    </source>
</evidence>
<feature type="compositionally biased region" description="Basic and acidic residues" evidence="2">
    <location>
        <begin position="782"/>
        <end position="803"/>
    </location>
</feature>
<feature type="compositionally biased region" description="Polar residues" evidence="2">
    <location>
        <begin position="1091"/>
        <end position="1102"/>
    </location>
</feature>
<evidence type="ECO:0000313" key="6">
    <source>
        <dbReference type="EMBL" id="KAG7318954.1"/>
    </source>
</evidence>
<feature type="compositionally biased region" description="Basic and acidic residues" evidence="2">
    <location>
        <begin position="904"/>
        <end position="920"/>
    </location>
</feature>
<feature type="region of interest" description="Disordered" evidence="2">
    <location>
        <begin position="855"/>
        <end position="926"/>
    </location>
</feature>
<dbReference type="GO" id="GO:0097355">
    <property type="term" value="P:protein localization to heterochromatin"/>
    <property type="evidence" value="ECO:0007669"/>
    <property type="project" value="TreeGrafter"/>
</dbReference>
<dbReference type="InterPro" id="IPR056242">
    <property type="entry name" value="PIN_TASOR"/>
</dbReference>
<gene>
    <name evidence="6" type="ORF">KOW79_017428</name>
</gene>
<protein>
    <recommendedName>
        <fullName evidence="8">Protein TASOR-like</fullName>
    </recommendedName>
</protein>
<dbReference type="InterPro" id="IPR022188">
    <property type="entry name" value="TASOR_DUF3715"/>
</dbReference>
<feature type="region of interest" description="Disordered" evidence="2">
    <location>
        <begin position="1059"/>
        <end position="1105"/>
    </location>
</feature>
<feature type="compositionally biased region" description="Basic and acidic residues" evidence="2">
    <location>
        <begin position="1"/>
        <end position="13"/>
    </location>
</feature>
<feature type="compositionally biased region" description="Polar residues" evidence="2">
    <location>
        <begin position="810"/>
        <end position="831"/>
    </location>
</feature>
<feature type="region of interest" description="Disordered" evidence="2">
    <location>
        <begin position="752"/>
        <end position="835"/>
    </location>
</feature>
<name>A0A9D3NAM6_9TELE</name>
<feature type="domain" description="TASOR alpha/beta" evidence="4">
    <location>
        <begin position="1136"/>
        <end position="1231"/>
    </location>
</feature>
<organism evidence="6 7">
    <name type="scientific">Hemibagrus wyckioides</name>
    <dbReference type="NCBI Taxonomy" id="337641"/>
    <lineage>
        <taxon>Eukaryota</taxon>
        <taxon>Metazoa</taxon>
        <taxon>Chordata</taxon>
        <taxon>Craniata</taxon>
        <taxon>Vertebrata</taxon>
        <taxon>Euteleostomi</taxon>
        <taxon>Actinopterygii</taxon>
        <taxon>Neopterygii</taxon>
        <taxon>Teleostei</taxon>
        <taxon>Ostariophysi</taxon>
        <taxon>Siluriformes</taxon>
        <taxon>Bagridae</taxon>
        <taxon>Hemibagrus</taxon>
    </lineage>
</organism>
<dbReference type="InterPro" id="IPR046432">
    <property type="entry name" value="TASOR"/>
</dbReference>
<feature type="compositionally biased region" description="Low complexity" evidence="2">
    <location>
        <begin position="1075"/>
        <end position="1085"/>
    </location>
</feature>
<dbReference type="GO" id="GO:0000792">
    <property type="term" value="C:heterochromatin"/>
    <property type="evidence" value="ECO:0007669"/>
    <property type="project" value="TreeGrafter"/>
</dbReference>
<feature type="compositionally biased region" description="Basic and acidic residues" evidence="2">
    <location>
        <begin position="45"/>
        <end position="60"/>
    </location>
</feature>
<dbReference type="GO" id="GO:0005654">
    <property type="term" value="C:nucleoplasm"/>
    <property type="evidence" value="ECO:0007669"/>
    <property type="project" value="TreeGrafter"/>
</dbReference>
<feature type="region of interest" description="Disordered" evidence="2">
    <location>
        <begin position="1592"/>
        <end position="1664"/>
    </location>
</feature>
<dbReference type="PANTHER" id="PTHR16207:SF1">
    <property type="entry name" value="PROTEIN TASOR"/>
    <property type="match status" value="1"/>
</dbReference>
<evidence type="ECO:0000259" key="3">
    <source>
        <dbReference type="Pfam" id="PF12509"/>
    </source>
</evidence>
<evidence type="ECO:0000256" key="1">
    <source>
        <dbReference type="ARBA" id="ARBA00008058"/>
    </source>
</evidence>
<sequence length="1776" mass="198166">MECHGGRAAERAQPRAGNPLEPSRAANTPSQDGEPRSDCEEESAAEFREPPRAKASDAKRGSSFVTSRLAEEPPRLNFQIPRRNKEKRALFQYLSSESREFAEILNIITSSYKDPASKANFVYSKPRLIHNEPLEKDFMEKRKELKQDGRTDKELAESFCFLLSDKVPLACEKGLSVGNSWMSLLGNSTKGVYLCQFSDLLQSSPSEPGFTGEIIIFKVIKGKVKSIHDNMLRGFDPTPKFDSHFSKNANRVTSLTSYKAFEYTQQYFYEYVDSELASRPRHVCPYAVVSFQYKAKEAITAGPKTSPLQRSNSLPSGTESHGYTVWDGYFVNRGKKVYQASIHSVSHPFLPFRIPDRLELGKVMRLDQVQELIPSTLFSWDLYSGSHEVFKSGMYGSLFEVVMEKNKSGEGLAELFQELEKKGLVLMNMMNDKGFLFLLSSGQLSGSNKRRAGWKATSQALFIYQNTRDVSKVSSEHHTPRMPLTPVPQDPVMPRLNSFIPAYHYALSKVRCNPPANLSAGVEQQAHEYLNSLHESKPIQRVRMDYDIKLDDREKLFPAPRQRFNWEGYIHSYLYNSGVYTMPVVNAKKMVEMFRCVPEFRPDPETTDASEAHGDPEGMTELLKNLLEVNKRKEAKQKTLLDAHGLKRKLEEEEQNSSAKCSRMATPSNGEGDEGQAEKSCQSLADVLTNIGLQDTDLRKDKTQGPLKVMELLDRLTKTTQDTDLRKDNTQVELVSKVLDNITKSLRSSLLPNVDGDLEKSPEDAEKTLKDSMTSLGLPTNRDTDLRKRFTDNDDQEAQGRNDLEEETAGSLSSLEAFSPCSDSNGQQRSDNLPGERSIPWVLIPITGLKTERYSHRRDRNLEDPRFIQSPTVSTHTSPEKQDVVPSDQPDSSNVEPESETDPAEDRDMDEPKDSDHQEQEGTQYSGVDCIVDEQISGFSAEVEDLLREERVYYIPFSSSQSQRNPPQSTMVPFSEYVSHFNTPIPVHSYVKSFRDSVNAFLDPRRNRQDSGTLVSSSVPAPAHSVSSAAAVFTFNSSTLREDHQQHLHNTQMINGSTQAEQSTGMGEHNQGKTSNSSISSWGISDAGESMANSRAANNDTATPIEPAPAAFSNVISQLQPEVINNLMKIVRDVQKNTVHFFIHCVDEESDVCWEIKDYLTRLGNPECDPQAFLEKKDSQDKLLIVIQNIDIAAHIHKIPALVSLKKLRSVSFAGVDSLSDIRNHTYNELFVSGGFIVSDEFVLNPDFIALERLQALLHYLEELNTPESPWRWRVHCKTHKKVKEQSRSKTEALNVLDLLTTYHKKQIVEFLPYHECDAPSHQAPDLECLVKLQAQNTRQRHVIYLTERRFEMFPRYSNSGIVIANIDDILYSMASLIGEAGDKPASSDPHSCPTSPILKEEDMGPCSEIHTVDRMSAHDERPSVCTDVHPCPLTDPDPGVSDRTVRDKATIVALPSPTPGIPRESDFKALRDVISHFRNARMQANSRTGQSSPGSFGANPNHSFLGQSDRPSSVPSDDDTRSNQALSQMEEVRQREHIHAETLSASESVTELQDQFGSGPQAGMAETETVVMETTANSRDTETTWNCMTDTDIAAETPVIPNITGTESGANQEKEASEQGTTKNPVSTKSSSRIKSSDNTQTSRSYSSRGGKRPASGRSPYGMNTLVTMDRMLQNSTLWPGAQASQNSAMGFRSQLLNSSVANTFTHSGLRSLLPSSSMAWNNYTQGTATNMWGIQPGVGLGQVHGTPFIQSYAWHGNPAFQGNGHPPRGGYGGW</sequence>
<feature type="compositionally biased region" description="Polar residues" evidence="2">
    <location>
        <begin position="656"/>
        <end position="669"/>
    </location>
</feature>
<dbReference type="Pfam" id="PF23314">
    <property type="entry name" value="TASOR_alpha-beta"/>
    <property type="match status" value="1"/>
</dbReference>
<feature type="compositionally biased region" description="Polar residues" evidence="2">
    <location>
        <begin position="1639"/>
        <end position="1649"/>
    </location>
</feature>
<feature type="domain" description="TASOR PIN" evidence="5">
    <location>
        <begin position="1235"/>
        <end position="1375"/>
    </location>
</feature>
<feature type="compositionally biased region" description="Polar residues" evidence="2">
    <location>
        <begin position="1544"/>
        <end position="1559"/>
    </location>
</feature>
<keyword evidence="7" id="KW-1185">Reference proteome</keyword>
<comment type="caution">
    <text evidence="6">The sequence shown here is derived from an EMBL/GenBank/DDBJ whole genome shotgun (WGS) entry which is preliminary data.</text>
</comment>
<evidence type="ECO:0000259" key="5">
    <source>
        <dbReference type="Pfam" id="PF24630"/>
    </source>
</evidence>